<keyword evidence="1" id="KW-0472">Membrane</keyword>
<gene>
    <name evidence="2" type="ORF">ACFQ5G_35345</name>
</gene>
<feature type="transmembrane region" description="Helical" evidence="1">
    <location>
        <begin position="139"/>
        <end position="162"/>
    </location>
</feature>
<feature type="transmembrane region" description="Helical" evidence="1">
    <location>
        <begin position="213"/>
        <end position="236"/>
    </location>
</feature>
<reference evidence="3" key="1">
    <citation type="journal article" date="2019" name="Int. J. Syst. Evol. Microbiol.">
        <title>The Global Catalogue of Microorganisms (GCM) 10K type strain sequencing project: providing services to taxonomists for standard genome sequencing and annotation.</title>
        <authorList>
            <consortium name="The Broad Institute Genomics Platform"/>
            <consortium name="The Broad Institute Genome Sequencing Center for Infectious Disease"/>
            <person name="Wu L."/>
            <person name="Ma J."/>
        </authorList>
    </citation>
    <scope>NUCLEOTIDE SEQUENCE [LARGE SCALE GENOMIC DNA]</scope>
    <source>
        <strain evidence="3">CCM 7526</strain>
    </source>
</reference>
<keyword evidence="1" id="KW-0812">Transmembrane</keyword>
<feature type="transmembrane region" description="Helical" evidence="1">
    <location>
        <begin position="256"/>
        <end position="276"/>
    </location>
</feature>
<keyword evidence="3" id="KW-1185">Reference proteome</keyword>
<protein>
    <submittedName>
        <fullName evidence="2">Uncharacterized protein</fullName>
    </submittedName>
</protein>
<keyword evidence="1" id="KW-1133">Transmembrane helix</keyword>
<evidence type="ECO:0000256" key="1">
    <source>
        <dbReference type="SAM" id="Phobius"/>
    </source>
</evidence>
<sequence length="289" mass="30178">MSSRSAIGLLLGIGSALVGAFVFAPAALLSGTYGAYSDETALRDAVGRALVEYWQSGRPQFPALLVTLVDYWFRWHAIKVVISLSMFVVFALLAAALWRRYLHGATRHAADAISPTRRAVGSISPTRHPADGIGRTRHALGAIGATVFTVLVMGVLVLNIQATAVPLVALLPLQAGGGSGSGLDRTLTEMREGLTAPAGSPALTVLLGEAERYQWVMVAMAVTALTVAGLAGAFLWRRRGTGGVRVRFMRRTLTVILALTASLLLLVVAGGVVSAIEPAGTLRAALGLG</sequence>
<dbReference type="Proteomes" id="UP001597183">
    <property type="component" value="Unassembled WGS sequence"/>
</dbReference>
<name>A0ABW4AIK1_9ACTN</name>
<feature type="transmembrane region" description="Helical" evidence="1">
    <location>
        <begin position="77"/>
        <end position="98"/>
    </location>
</feature>
<accession>A0ABW4AIK1</accession>
<organism evidence="2 3">
    <name type="scientific">Actinoplanes sichuanensis</name>
    <dbReference type="NCBI Taxonomy" id="512349"/>
    <lineage>
        <taxon>Bacteria</taxon>
        <taxon>Bacillati</taxon>
        <taxon>Actinomycetota</taxon>
        <taxon>Actinomycetes</taxon>
        <taxon>Micromonosporales</taxon>
        <taxon>Micromonosporaceae</taxon>
        <taxon>Actinoplanes</taxon>
    </lineage>
</organism>
<feature type="transmembrane region" description="Helical" evidence="1">
    <location>
        <begin position="7"/>
        <end position="28"/>
    </location>
</feature>
<evidence type="ECO:0000313" key="3">
    <source>
        <dbReference type="Proteomes" id="UP001597183"/>
    </source>
</evidence>
<proteinExistence type="predicted"/>
<comment type="caution">
    <text evidence="2">The sequence shown here is derived from an EMBL/GenBank/DDBJ whole genome shotgun (WGS) entry which is preliminary data.</text>
</comment>
<dbReference type="EMBL" id="JBHTMK010000044">
    <property type="protein sequence ID" value="MFD1370642.1"/>
    <property type="molecule type" value="Genomic_DNA"/>
</dbReference>
<evidence type="ECO:0000313" key="2">
    <source>
        <dbReference type="EMBL" id="MFD1370642.1"/>
    </source>
</evidence>